<evidence type="ECO:0000256" key="4">
    <source>
        <dbReference type="ARBA" id="ARBA00012572"/>
    </source>
</evidence>
<evidence type="ECO:0000256" key="3">
    <source>
        <dbReference type="ARBA" id="ARBA00007571"/>
    </source>
</evidence>
<dbReference type="InterPro" id="IPR011060">
    <property type="entry name" value="RibuloseP-bd_barrel"/>
</dbReference>
<gene>
    <name evidence="10" type="primary">trpF</name>
    <name evidence="12" type="ORF">COB20_11025</name>
</gene>
<dbReference type="SUPFAM" id="SSF51366">
    <property type="entry name" value="Ribulose-phoshate binding barrel"/>
    <property type="match status" value="1"/>
</dbReference>
<evidence type="ECO:0000256" key="9">
    <source>
        <dbReference type="ARBA" id="ARBA00023235"/>
    </source>
</evidence>
<dbReference type="EC" id="5.3.1.24" evidence="4 10"/>
<dbReference type="EMBL" id="NVUL01000060">
    <property type="protein sequence ID" value="PCI76220.1"/>
    <property type="molecule type" value="Genomic_DNA"/>
</dbReference>
<sequence length="210" mass="22622">MQKTWTKICGITRAQDAIAAAELGADAIGVNFYPKSPRAISVADLPNLVKGLPERVAVVALFVNPTSELVREVMGTGAVDLLQFHGEESAEFCEQFEMPYMKVVAVKADSDLKSELAKYESAQYILLDSFDPILLGGTGKTFDWSKVKELTEQQQGRLILAGGLAPANVREAIEIVQPFGVDVSSGVEASKGIKDSNKMKLFIEGVRASG</sequence>
<dbReference type="PANTHER" id="PTHR42894">
    <property type="entry name" value="N-(5'-PHOSPHORIBOSYL)ANTHRANILATE ISOMERASE"/>
    <property type="match status" value="1"/>
</dbReference>
<feature type="domain" description="N-(5'phosphoribosyl) anthranilate isomerase (PRAI)" evidence="11">
    <location>
        <begin position="7"/>
        <end position="204"/>
    </location>
</feature>
<dbReference type="InterPro" id="IPR013785">
    <property type="entry name" value="Aldolase_TIM"/>
</dbReference>
<dbReference type="InterPro" id="IPR044643">
    <property type="entry name" value="TrpF_fam"/>
</dbReference>
<protein>
    <recommendedName>
        <fullName evidence="5 10">N-(5'-phosphoribosyl)anthranilate isomerase</fullName>
        <shortName evidence="10">PRAI</shortName>
        <ecNumber evidence="4 10">5.3.1.24</ecNumber>
    </recommendedName>
</protein>
<dbReference type="UniPathway" id="UPA00035">
    <property type="reaction ID" value="UER00042"/>
</dbReference>
<evidence type="ECO:0000256" key="5">
    <source>
        <dbReference type="ARBA" id="ARBA00022272"/>
    </source>
</evidence>
<dbReference type="Pfam" id="PF00697">
    <property type="entry name" value="PRAI"/>
    <property type="match status" value="1"/>
</dbReference>
<keyword evidence="7 10" id="KW-0822">Tryptophan biosynthesis</keyword>
<proteinExistence type="inferred from homology"/>
<evidence type="ECO:0000256" key="10">
    <source>
        <dbReference type="HAMAP-Rule" id="MF_00135"/>
    </source>
</evidence>
<evidence type="ECO:0000313" key="12">
    <source>
        <dbReference type="EMBL" id="PCI76220.1"/>
    </source>
</evidence>
<dbReference type="InterPro" id="IPR001240">
    <property type="entry name" value="PRAI_dom"/>
</dbReference>
<reference evidence="13" key="1">
    <citation type="submission" date="2017-08" db="EMBL/GenBank/DDBJ databases">
        <title>A dynamic microbial community with high functional redundancy inhabits the cold, oxic subseafloor aquifer.</title>
        <authorList>
            <person name="Tully B.J."/>
            <person name="Wheat C.G."/>
            <person name="Glazer B.T."/>
            <person name="Huber J.A."/>
        </authorList>
    </citation>
    <scope>NUCLEOTIDE SEQUENCE [LARGE SCALE GENOMIC DNA]</scope>
</reference>
<comment type="caution">
    <text evidence="12">The sequence shown here is derived from an EMBL/GenBank/DDBJ whole genome shotgun (WGS) entry which is preliminary data.</text>
</comment>
<evidence type="ECO:0000256" key="7">
    <source>
        <dbReference type="ARBA" id="ARBA00022822"/>
    </source>
</evidence>
<comment type="catalytic activity">
    <reaction evidence="1 10">
        <text>N-(5-phospho-beta-D-ribosyl)anthranilate = 1-(2-carboxyphenylamino)-1-deoxy-D-ribulose 5-phosphate</text>
        <dbReference type="Rhea" id="RHEA:21540"/>
        <dbReference type="ChEBI" id="CHEBI:18277"/>
        <dbReference type="ChEBI" id="CHEBI:58613"/>
        <dbReference type="EC" id="5.3.1.24"/>
    </reaction>
</comment>
<dbReference type="FunFam" id="3.20.20.70:FF:000075">
    <property type="entry name" value="Tryptophan biosynthesis protein TRP1"/>
    <property type="match status" value="1"/>
</dbReference>
<name>A0A2A4X111_9GAMM</name>
<dbReference type="HAMAP" id="MF_00135">
    <property type="entry name" value="PRAI"/>
    <property type="match status" value="1"/>
</dbReference>
<dbReference type="GO" id="GO:0004640">
    <property type="term" value="F:phosphoribosylanthranilate isomerase activity"/>
    <property type="evidence" value="ECO:0007669"/>
    <property type="project" value="UniProtKB-UniRule"/>
</dbReference>
<dbReference type="AlphaFoldDB" id="A0A2A4X111"/>
<evidence type="ECO:0000256" key="2">
    <source>
        <dbReference type="ARBA" id="ARBA00004664"/>
    </source>
</evidence>
<keyword evidence="9 10" id="KW-0413">Isomerase</keyword>
<comment type="similarity">
    <text evidence="3 10">Belongs to the TrpF family.</text>
</comment>
<dbReference type="Proteomes" id="UP000218767">
    <property type="component" value="Unassembled WGS sequence"/>
</dbReference>
<dbReference type="CDD" id="cd00405">
    <property type="entry name" value="PRAI"/>
    <property type="match status" value="1"/>
</dbReference>
<dbReference type="PANTHER" id="PTHR42894:SF1">
    <property type="entry name" value="N-(5'-PHOSPHORIBOSYL)ANTHRANILATE ISOMERASE"/>
    <property type="match status" value="1"/>
</dbReference>
<evidence type="ECO:0000256" key="6">
    <source>
        <dbReference type="ARBA" id="ARBA00022605"/>
    </source>
</evidence>
<dbReference type="GO" id="GO:0000162">
    <property type="term" value="P:L-tryptophan biosynthetic process"/>
    <property type="evidence" value="ECO:0007669"/>
    <property type="project" value="UniProtKB-UniRule"/>
</dbReference>
<evidence type="ECO:0000256" key="1">
    <source>
        <dbReference type="ARBA" id="ARBA00001164"/>
    </source>
</evidence>
<evidence type="ECO:0000256" key="8">
    <source>
        <dbReference type="ARBA" id="ARBA00023141"/>
    </source>
</evidence>
<comment type="pathway">
    <text evidence="2 10">Amino-acid biosynthesis; L-tryptophan biosynthesis; L-tryptophan from chorismate: step 3/5.</text>
</comment>
<organism evidence="12 13">
    <name type="scientific">SAR86 cluster bacterium</name>
    <dbReference type="NCBI Taxonomy" id="2030880"/>
    <lineage>
        <taxon>Bacteria</taxon>
        <taxon>Pseudomonadati</taxon>
        <taxon>Pseudomonadota</taxon>
        <taxon>Gammaproteobacteria</taxon>
        <taxon>SAR86 cluster</taxon>
    </lineage>
</organism>
<evidence type="ECO:0000313" key="13">
    <source>
        <dbReference type="Proteomes" id="UP000218767"/>
    </source>
</evidence>
<keyword evidence="6 10" id="KW-0028">Amino-acid biosynthesis</keyword>
<keyword evidence="8 10" id="KW-0057">Aromatic amino acid biosynthesis</keyword>
<evidence type="ECO:0000259" key="11">
    <source>
        <dbReference type="Pfam" id="PF00697"/>
    </source>
</evidence>
<accession>A0A2A4X111</accession>
<dbReference type="Gene3D" id="3.20.20.70">
    <property type="entry name" value="Aldolase class I"/>
    <property type="match status" value="1"/>
</dbReference>
<dbReference type="NCBIfam" id="NF002298">
    <property type="entry name" value="PRK01222.1-4"/>
    <property type="match status" value="1"/>
</dbReference>